<dbReference type="Pfam" id="PF00038">
    <property type="entry name" value="Filament"/>
    <property type="match status" value="1"/>
</dbReference>
<evidence type="ECO:0000313" key="5">
    <source>
        <dbReference type="Proteomes" id="UP000504632"/>
    </source>
</evidence>
<dbReference type="InterPro" id="IPR039008">
    <property type="entry name" value="IF_rod_dom"/>
</dbReference>
<dbReference type="FunFam" id="1.20.5.170:FF:000002">
    <property type="entry name" value="Type I keratin KA11"/>
    <property type="match status" value="1"/>
</dbReference>
<dbReference type="Proteomes" id="UP000504632">
    <property type="component" value="Chromosome 4"/>
</dbReference>
<dbReference type="InterPro" id="IPR002957">
    <property type="entry name" value="Keratin_I"/>
</dbReference>
<feature type="coiled-coil region" evidence="3">
    <location>
        <begin position="239"/>
        <end position="352"/>
    </location>
</feature>
<dbReference type="SMART" id="SM01391">
    <property type="entry name" value="Filament"/>
    <property type="match status" value="1"/>
</dbReference>
<keyword evidence="5" id="KW-1185">Reference proteome</keyword>
<sequence>MAFSSQSGAGLSTLSLTGGTAPIVAGNSAMSLSLGSKYGGAGGYGTCISNSFSTSNFALPGAEFSLHANEKVMMQNLNDRLASYLERVRSLESANQKLELQIKEFYETRAPVHGKDLSVFHSTIADLRKQIMARILENAQISLKVDNAKLAASDFQMKYETEKNQRLAAEADLTGLKGVLNEINVACGDLEIQVTGLKDELLLLKKNREEDMLMVKEQQSGSVNVEMDCVSSVDLSKVLQEMREQYETLVQKNRREAEQWFQSKVEVLQSQMTTSSTEIKTSQTELTDLKRTFQNLEIELQALLKQKQCLEQSLAEVDGRYGMKLSELQLLIDRLQGELQQVKSSMQQQATEYQLLLDIKMRLEMEIAEYRRLLDGEWSATHTSKTVTETVSQTEEVEEEDEYNPHIQRRVKVIVEELVDGKVVSTSVDEKIQEVSG</sequence>
<dbReference type="PANTHER" id="PTHR23239">
    <property type="entry name" value="INTERMEDIATE FILAMENT"/>
    <property type="match status" value="1"/>
</dbReference>
<gene>
    <name evidence="6" type="primary">krt99</name>
</gene>
<organism evidence="5 6">
    <name type="scientific">Chanos chanos</name>
    <name type="common">Milkfish</name>
    <name type="synonym">Mugil chanos</name>
    <dbReference type="NCBI Taxonomy" id="29144"/>
    <lineage>
        <taxon>Eukaryota</taxon>
        <taxon>Metazoa</taxon>
        <taxon>Chordata</taxon>
        <taxon>Craniata</taxon>
        <taxon>Vertebrata</taxon>
        <taxon>Euteleostomi</taxon>
        <taxon>Actinopterygii</taxon>
        <taxon>Neopterygii</taxon>
        <taxon>Teleostei</taxon>
        <taxon>Ostariophysi</taxon>
        <taxon>Gonorynchiformes</taxon>
        <taxon>Chanidae</taxon>
        <taxon>Chanos</taxon>
    </lineage>
</organism>
<dbReference type="Gene3D" id="1.20.5.170">
    <property type="match status" value="1"/>
</dbReference>
<dbReference type="PANTHER" id="PTHR23239:SF180">
    <property type="entry name" value="KERATIN, TYPE I CYTOSKELETAL 17"/>
    <property type="match status" value="1"/>
</dbReference>
<evidence type="ECO:0000256" key="1">
    <source>
        <dbReference type="ARBA" id="ARBA00022754"/>
    </source>
</evidence>
<keyword evidence="6" id="KW-0416">Keratin</keyword>
<dbReference type="FunFam" id="1.20.5.500:FF:000001">
    <property type="entry name" value="Type II keratin 23"/>
    <property type="match status" value="1"/>
</dbReference>
<dbReference type="GeneID" id="115810131"/>
<dbReference type="CTD" id="550250"/>
<protein>
    <submittedName>
        <fullName evidence="6">Keratin 99</fullName>
    </submittedName>
</protein>
<dbReference type="Gene3D" id="1.20.5.500">
    <property type="entry name" value="Single helix bin"/>
    <property type="match status" value="1"/>
</dbReference>
<evidence type="ECO:0000313" key="6">
    <source>
        <dbReference type="RefSeq" id="XP_030627916.1"/>
    </source>
</evidence>
<accession>A0A6J2V9Q1</accession>
<evidence type="ECO:0000256" key="3">
    <source>
        <dbReference type="SAM" id="Coils"/>
    </source>
</evidence>
<evidence type="ECO:0000259" key="4">
    <source>
        <dbReference type="PROSITE" id="PS51842"/>
    </source>
</evidence>
<dbReference type="PROSITE" id="PS51842">
    <property type="entry name" value="IF_ROD_2"/>
    <property type="match status" value="1"/>
</dbReference>
<feature type="domain" description="IF rod" evidence="4">
    <location>
        <begin position="70"/>
        <end position="381"/>
    </location>
</feature>
<name>A0A6J2V9Q1_CHACN</name>
<proteinExistence type="predicted"/>
<dbReference type="PRINTS" id="PR01248">
    <property type="entry name" value="TYPE1KERATIN"/>
</dbReference>
<keyword evidence="1" id="KW-0403">Intermediate filament</keyword>
<dbReference type="SUPFAM" id="SSF64593">
    <property type="entry name" value="Intermediate filament protein, coiled coil region"/>
    <property type="match status" value="2"/>
</dbReference>
<dbReference type="InParanoid" id="A0A6J2V9Q1"/>
<dbReference type="AlphaFoldDB" id="A0A6J2V9Q1"/>
<dbReference type="GO" id="GO:0005198">
    <property type="term" value="F:structural molecule activity"/>
    <property type="evidence" value="ECO:0007669"/>
    <property type="project" value="InterPro"/>
</dbReference>
<reference evidence="6" key="1">
    <citation type="submission" date="2025-08" db="UniProtKB">
        <authorList>
            <consortium name="RefSeq"/>
        </authorList>
    </citation>
    <scope>IDENTIFICATION</scope>
</reference>
<dbReference type="OrthoDB" id="2441647at2759"/>
<dbReference type="GO" id="GO:0005882">
    <property type="term" value="C:intermediate filament"/>
    <property type="evidence" value="ECO:0007669"/>
    <property type="project" value="UniProtKB-KW"/>
</dbReference>
<feature type="coiled-coil region" evidence="3">
    <location>
        <begin position="74"/>
        <end position="108"/>
    </location>
</feature>
<evidence type="ECO:0000256" key="2">
    <source>
        <dbReference type="ARBA" id="ARBA00023054"/>
    </source>
</evidence>
<dbReference type="RefSeq" id="XP_030627916.1">
    <property type="nucleotide sequence ID" value="XM_030772056.1"/>
</dbReference>
<dbReference type="Gene3D" id="1.20.5.1160">
    <property type="entry name" value="Vasodilator-stimulated phosphoprotein"/>
    <property type="match status" value="1"/>
</dbReference>
<keyword evidence="2 3" id="KW-0175">Coiled coil</keyword>